<evidence type="ECO:0000259" key="1">
    <source>
        <dbReference type="PROSITE" id="PS50880"/>
    </source>
</evidence>
<reference evidence="2 3" key="1">
    <citation type="submission" date="2023-10" db="EMBL/GenBank/DDBJ databases">
        <title>Screening of Alkalihalobacillus lindianensis BZ-TG-R113 and Its Alleviation of Salt Stress on Rapeseed Growth.</title>
        <authorList>
            <person name="Zhao B."/>
            <person name="Guo T."/>
        </authorList>
    </citation>
    <scope>NUCLEOTIDE SEQUENCE [LARGE SCALE GENOMIC DNA]</scope>
    <source>
        <strain evidence="2 3">BZ-TG-R113</strain>
    </source>
</reference>
<proteinExistence type="predicted"/>
<organism evidence="2 3">
    <name type="scientific">Alkalihalophilus lindianensis</name>
    <dbReference type="NCBI Taxonomy" id="1630542"/>
    <lineage>
        <taxon>Bacteria</taxon>
        <taxon>Bacillati</taxon>
        <taxon>Bacillota</taxon>
        <taxon>Bacilli</taxon>
        <taxon>Bacillales</taxon>
        <taxon>Bacillaceae</taxon>
        <taxon>Alkalihalophilus</taxon>
    </lineage>
</organism>
<dbReference type="PROSITE" id="PS50880">
    <property type="entry name" value="TOPRIM"/>
    <property type="match status" value="1"/>
</dbReference>
<accession>A0ABU3XI98</accession>
<name>A0ABU3XI98_9BACI</name>
<comment type="caution">
    <text evidence="2">The sequence shown here is derived from an EMBL/GenBank/DDBJ whole genome shotgun (WGS) entry which is preliminary data.</text>
</comment>
<dbReference type="RefSeq" id="WP_336623200.1">
    <property type="nucleotide sequence ID" value="NZ_JAWJBA010000905.1"/>
</dbReference>
<dbReference type="InterPro" id="IPR006171">
    <property type="entry name" value="TOPRIM_dom"/>
</dbReference>
<dbReference type="Gene3D" id="3.40.1360.10">
    <property type="match status" value="1"/>
</dbReference>
<feature type="domain" description="Toprim" evidence="1">
    <location>
        <begin position="7"/>
        <end position="73"/>
    </location>
</feature>
<dbReference type="EMBL" id="JAWJBA010000905">
    <property type="protein sequence ID" value="MDV2687560.1"/>
    <property type="molecule type" value="Genomic_DNA"/>
</dbReference>
<dbReference type="Pfam" id="PF01751">
    <property type="entry name" value="Toprim"/>
    <property type="match status" value="1"/>
</dbReference>
<evidence type="ECO:0000313" key="2">
    <source>
        <dbReference type="EMBL" id="MDV2687560.1"/>
    </source>
</evidence>
<keyword evidence="3" id="KW-1185">Reference proteome</keyword>
<protein>
    <recommendedName>
        <fullName evidence="1">Toprim domain-containing protein</fullName>
    </recommendedName>
</protein>
<dbReference type="Proteomes" id="UP001287282">
    <property type="component" value="Unassembled WGS sequence"/>
</dbReference>
<evidence type="ECO:0000313" key="3">
    <source>
        <dbReference type="Proteomes" id="UP001287282"/>
    </source>
</evidence>
<dbReference type="PANTHER" id="PTHR39156:SF2">
    <property type="entry name" value="DNA PRIMASE (BACTERIAL TYPE) AND SMALL PRIMASE-LIKE PROTEINS"/>
    <property type="match status" value="1"/>
</dbReference>
<sequence>MNDSYVDKVLIVEGKSDKDKVQRIVNEPIEIICTNGTISHTKLDEWIEFLDDKEVFILVDADTAGEKLRKLFR</sequence>
<dbReference type="SUPFAM" id="SSF110455">
    <property type="entry name" value="Toprim domain"/>
    <property type="match status" value="1"/>
</dbReference>
<dbReference type="PANTHER" id="PTHR39156">
    <property type="entry name" value="RIBONUCLEASE M5"/>
    <property type="match status" value="1"/>
</dbReference>
<gene>
    <name evidence="2" type="ORF">RYX56_24740</name>
</gene>
<feature type="non-terminal residue" evidence="2">
    <location>
        <position position="73"/>
    </location>
</feature>